<keyword evidence="2" id="KW-1185">Reference proteome</keyword>
<dbReference type="AlphaFoldDB" id="A0A9N9GD70"/>
<gene>
    <name evidence="1" type="ORF">CPELLU_LOCUS6679</name>
</gene>
<dbReference type="EMBL" id="CAJVQA010004222">
    <property type="protein sequence ID" value="CAG8594152.1"/>
    <property type="molecule type" value="Genomic_DNA"/>
</dbReference>
<protein>
    <submittedName>
        <fullName evidence="1">17434_t:CDS:1</fullName>
    </submittedName>
</protein>
<comment type="caution">
    <text evidence="1">The sequence shown here is derived from an EMBL/GenBank/DDBJ whole genome shotgun (WGS) entry which is preliminary data.</text>
</comment>
<dbReference type="Proteomes" id="UP000789759">
    <property type="component" value="Unassembled WGS sequence"/>
</dbReference>
<name>A0A9N9GD70_9GLOM</name>
<sequence length="64" mass="7508">MNNIGTYKIKKKQIKLVQKEERQKESKPRRIRKKKSKLVSNLLGELSIVELGELIDNYSEILIP</sequence>
<evidence type="ECO:0000313" key="2">
    <source>
        <dbReference type="Proteomes" id="UP000789759"/>
    </source>
</evidence>
<evidence type="ECO:0000313" key="1">
    <source>
        <dbReference type="EMBL" id="CAG8594152.1"/>
    </source>
</evidence>
<proteinExistence type="predicted"/>
<accession>A0A9N9GD70</accession>
<organism evidence="1 2">
    <name type="scientific">Cetraspora pellucida</name>
    <dbReference type="NCBI Taxonomy" id="1433469"/>
    <lineage>
        <taxon>Eukaryota</taxon>
        <taxon>Fungi</taxon>
        <taxon>Fungi incertae sedis</taxon>
        <taxon>Mucoromycota</taxon>
        <taxon>Glomeromycotina</taxon>
        <taxon>Glomeromycetes</taxon>
        <taxon>Diversisporales</taxon>
        <taxon>Gigasporaceae</taxon>
        <taxon>Cetraspora</taxon>
    </lineage>
</organism>
<reference evidence="1" key="1">
    <citation type="submission" date="2021-06" db="EMBL/GenBank/DDBJ databases">
        <authorList>
            <person name="Kallberg Y."/>
            <person name="Tangrot J."/>
            <person name="Rosling A."/>
        </authorList>
    </citation>
    <scope>NUCLEOTIDE SEQUENCE</scope>
    <source>
        <strain evidence="1">FL966</strain>
    </source>
</reference>